<keyword evidence="2" id="KW-0408">Iron</keyword>
<dbReference type="Pfam" id="PF02906">
    <property type="entry name" value="Fe_hyd_lg_C"/>
    <property type="match status" value="1"/>
</dbReference>
<keyword evidence="2" id="KW-0004">4Fe-4S</keyword>
<dbReference type="InterPro" id="IPR050340">
    <property type="entry name" value="Cytosolic_Fe-S_CAF"/>
</dbReference>
<dbReference type="InterPro" id="IPR004108">
    <property type="entry name" value="Fe_hydrogenase_lsu_C"/>
</dbReference>
<keyword evidence="2" id="KW-0411">Iron-sulfur</keyword>
<dbReference type="SUPFAM" id="SSF53920">
    <property type="entry name" value="Fe-only hydrogenase"/>
    <property type="match status" value="1"/>
</dbReference>
<proteinExistence type="inferred from homology"/>
<protein>
    <recommendedName>
        <fullName evidence="3">Iron hydrogenase large subunit C-terminal domain-containing protein</fullName>
    </recommendedName>
</protein>
<dbReference type="EMBL" id="KB908935">
    <property type="protein sequence ID" value="EOB14485.1"/>
    <property type="molecule type" value="Genomic_DNA"/>
</dbReference>
<dbReference type="Proteomes" id="UP000016927">
    <property type="component" value="Unassembled WGS sequence"/>
</dbReference>
<dbReference type="HOGENOM" id="CLU_1205087_0_0_1"/>
<dbReference type="STRING" id="578461.R0MJT6"/>
<dbReference type="Gene3D" id="3.40.50.1780">
    <property type="match status" value="1"/>
</dbReference>
<evidence type="ECO:0000259" key="3">
    <source>
        <dbReference type="Pfam" id="PF02906"/>
    </source>
</evidence>
<dbReference type="OrthoDB" id="10253113at2759"/>
<gene>
    <name evidence="4" type="ORF">NBO_27g0042</name>
</gene>
<accession>R0MJT6</accession>
<reference evidence="4 5" key="1">
    <citation type="journal article" date="2013" name="BMC Genomics">
        <title>Comparative genomics of parasitic silkworm microsporidia reveal an association between genome expansion and host adaptation.</title>
        <authorList>
            <person name="Pan G."/>
            <person name="Xu J."/>
            <person name="Li T."/>
            <person name="Xia Q."/>
            <person name="Liu S.L."/>
            <person name="Zhang G."/>
            <person name="Li S."/>
            <person name="Li C."/>
            <person name="Liu H."/>
            <person name="Yang L."/>
            <person name="Liu T."/>
            <person name="Zhang X."/>
            <person name="Wu Z."/>
            <person name="Fan W."/>
            <person name="Dang X."/>
            <person name="Xiang H."/>
            <person name="Tao M."/>
            <person name="Li Y."/>
            <person name="Hu J."/>
            <person name="Li Z."/>
            <person name="Lin L."/>
            <person name="Luo J."/>
            <person name="Geng L."/>
            <person name="Wang L."/>
            <person name="Long M."/>
            <person name="Wan Y."/>
            <person name="He N."/>
            <person name="Zhang Z."/>
            <person name="Lu C."/>
            <person name="Keeling P.J."/>
            <person name="Wang J."/>
            <person name="Xiang Z."/>
            <person name="Zhou Z."/>
        </authorList>
    </citation>
    <scope>NUCLEOTIDE SEQUENCE [LARGE SCALE GENOMIC DNA]</scope>
    <source>
        <strain evidence="5">CQ1 / CVCC 102059</strain>
    </source>
</reference>
<feature type="domain" description="Iron hydrogenase large subunit C-terminal" evidence="3">
    <location>
        <begin position="2"/>
        <end position="141"/>
    </location>
</feature>
<dbReference type="PANTHER" id="PTHR11615">
    <property type="entry name" value="NITRATE, FORMATE, IRON DEHYDROGENASE"/>
    <property type="match status" value="1"/>
</dbReference>
<name>R0MJT6_NOSB1</name>
<sequence>MYIERQAPHLIKHLSKILTAQQILAKNKSNEIIVSVVQCYDKKLELSESSTEIDFILTTFEFMKLLEKSNFNYTKTTYRSLPNEQFRNNVGMNSGGYLNNIFFRKYSEIKNKADLNPKKVYKSRTNDHKLFEINNTKDKTMDKHKLEDFNKIKFPNLRQGVIYNFIQKSPGYYFHEFTENNRKEVYVRIIGVENLINFMKEMKINPFNFKLVEAYICNFGMCKWPRPIKI</sequence>
<organism evidence="4 5">
    <name type="scientific">Nosema bombycis (strain CQ1 / CVCC 102059)</name>
    <name type="common">Microsporidian parasite</name>
    <name type="synonym">Pebrine of silkworm</name>
    <dbReference type="NCBI Taxonomy" id="578461"/>
    <lineage>
        <taxon>Eukaryota</taxon>
        <taxon>Fungi</taxon>
        <taxon>Fungi incertae sedis</taxon>
        <taxon>Microsporidia</taxon>
        <taxon>Nosematidae</taxon>
        <taxon>Nosema</taxon>
    </lineage>
</organism>
<dbReference type="InterPro" id="IPR009016">
    <property type="entry name" value="Fe_hydrogenase"/>
</dbReference>
<keyword evidence="5" id="KW-1185">Reference proteome</keyword>
<evidence type="ECO:0000256" key="2">
    <source>
        <dbReference type="ARBA" id="ARBA00022485"/>
    </source>
</evidence>
<comment type="similarity">
    <text evidence="1">Belongs to the NARF family.</text>
</comment>
<dbReference type="AlphaFoldDB" id="R0MJT6"/>
<dbReference type="GO" id="GO:0051539">
    <property type="term" value="F:4 iron, 4 sulfur cluster binding"/>
    <property type="evidence" value="ECO:0007669"/>
    <property type="project" value="UniProtKB-KW"/>
</dbReference>
<dbReference type="VEuPathDB" id="MicrosporidiaDB:NBO_27g0042"/>
<evidence type="ECO:0000256" key="1">
    <source>
        <dbReference type="ARBA" id="ARBA00006596"/>
    </source>
</evidence>
<evidence type="ECO:0000313" key="4">
    <source>
        <dbReference type="EMBL" id="EOB14485.1"/>
    </source>
</evidence>
<keyword evidence="2" id="KW-0479">Metal-binding</keyword>
<evidence type="ECO:0000313" key="5">
    <source>
        <dbReference type="Proteomes" id="UP000016927"/>
    </source>
</evidence>